<evidence type="ECO:0000313" key="3">
    <source>
        <dbReference type="Proteomes" id="UP001189757"/>
    </source>
</evidence>
<organism evidence="2 3">
    <name type="scientific">Ralstonia flaminis</name>
    <dbReference type="NCBI Taxonomy" id="3058597"/>
    <lineage>
        <taxon>Bacteria</taxon>
        <taxon>Pseudomonadati</taxon>
        <taxon>Pseudomonadota</taxon>
        <taxon>Betaproteobacteria</taxon>
        <taxon>Burkholderiales</taxon>
        <taxon>Burkholderiaceae</taxon>
        <taxon>Ralstonia</taxon>
    </lineage>
</organism>
<feature type="signal peptide" evidence="1">
    <location>
        <begin position="1"/>
        <end position="21"/>
    </location>
</feature>
<sequence>MRTIISLALACACAISQAAFAQATTELASTEPVIKANANHDYWALDGLSTRMHKATAATLYLTDPALLPLRTMDEDRLKQAGCEYTTEDAGLIAKLAEAVDGAGLRHATFAPQFEPREAVYLTLSGGGQIRLLLEKPYPEQAALLGRVDDQPVTVNKGLVEALYQWAANLRRVGKCEHFVGKYRG</sequence>
<dbReference type="RefSeq" id="WP_316682720.1">
    <property type="nucleotide sequence ID" value="NZ_CATZLL010000021.1"/>
</dbReference>
<keyword evidence="1" id="KW-0732">Signal</keyword>
<protein>
    <submittedName>
        <fullName evidence="2">Uncharacterized protein</fullName>
    </submittedName>
</protein>
<keyword evidence="3" id="KW-1185">Reference proteome</keyword>
<dbReference type="EMBL" id="CATZLL010000021">
    <property type="protein sequence ID" value="CAJ0822257.1"/>
    <property type="molecule type" value="Genomic_DNA"/>
</dbReference>
<evidence type="ECO:0000313" key="2">
    <source>
        <dbReference type="EMBL" id="CAJ0822257.1"/>
    </source>
</evidence>
<proteinExistence type="predicted"/>
<evidence type="ECO:0000256" key="1">
    <source>
        <dbReference type="SAM" id="SignalP"/>
    </source>
</evidence>
<gene>
    <name evidence="2" type="ORF">LMG18101_04915</name>
</gene>
<accession>A0ABN9JVS1</accession>
<dbReference type="Proteomes" id="UP001189757">
    <property type="component" value="Unassembled WGS sequence"/>
</dbReference>
<comment type="caution">
    <text evidence="2">The sequence shown here is derived from an EMBL/GenBank/DDBJ whole genome shotgun (WGS) entry which is preliminary data.</text>
</comment>
<name>A0ABN9JVS1_9RALS</name>
<reference evidence="2 3" key="1">
    <citation type="submission" date="2023-07" db="EMBL/GenBank/DDBJ databases">
        <authorList>
            <person name="Peeters C."/>
        </authorList>
    </citation>
    <scope>NUCLEOTIDE SEQUENCE [LARGE SCALE GENOMIC DNA]</scope>
    <source>
        <strain evidence="2 3">LMG 18101</strain>
    </source>
</reference>
<feature type="chain" id="PRO_5045744363" evidence="1">
    <location>
        <begin position="22"/>
        <end position="185"/>
    </location>
</feature>